<dbReference type="HOGENOM" id="CLU_3420960_0_0_9"/>
<reference key="1">
    <citation type="submission" date="2010-09" db="EMBL/GenBank/DDBJ databases">
        <authorList>
            <person name="Roh H."/>
            <person name="Ko H.-J."/>
            <person name="Kim D."/>
            <person name="Choi D.G."/>
            <person name="Park S."/>
            <person name="Kim S."/>
            <person name="Kim K.H."/>
            <person name="Chang I.S."/>
            <person name="Choi I.-G."/>
        </authorList>
    </citation>
    <scope>NUCLEOTIDE SEQUENCE</scope>
    <source>
        <strain>KIST612</strain>
    </source>
</reference>
<keyword evidence="2" id="KW-1185">Reference proteome</keyword>
<protein>
    <submittedName>
        <fullName evidence="1">Uncharacterized protein</fullName>
    </submittedName>
</protein>
<dbReference type="AlphaFoldDB" id="E3GGX4"/>
<sequence>MLRILNDRAASDRFFNRFYRSVKK</sequence>
<accession>E3GGX4</accession>
<dbReference type="KEGG" id="elm:ELI_3985"/>
<name>E3GGX4_9FIRM</name>
<proteinExistence type="predicted"/>
<organism evidence="1 2">
    <name type="scientific">Eubacterium callanderi</name>
    <dbReference type="NCBI Taxonomy" id="53442"/>
    <lineage>
        <taxon>Bacteria</taxon>
        <taxon>Bacillati</taxon>
        <taxon>Bacillota</taxon>
        <taxon>Clostridia</taxon>
        <taxon>Eubacteriales</taxon>
        <taxon>Eubacteriaceae</taxon>
        <taxon>Eubacterium</taxon>
    </lineage>
</organism>
<evidence type="ECO:0000313" key="2">
    <source>
        <dbReference type="Proteomes" id="UP000006873"/>
    </source>
</evidence>
<evidence type="ECO:0000313" key="1">
    <source>
        <dbReference type="EMBL" id="ADO38929.1"/>
    </source>
</evidence>
<reference evidence="1 2" key="2">
    <citation type="journal article" date="2011" name="J. Bacteriol.">
        <title>Complete genome sequence of a carbon monoxide-utilizing acetogen, Eubacterium limosum KIST612.</title>
        <authorList>
            <person name="Roh H."/>
            <person name="Ko H.J."/>
            <person name="Kim D."/>
            <person name="Choi D.G."/>
            <person name="Park S."/>
            <person name="Kim S."/>
            <person name="Chang I.S."/>
            <person name="Choi I.G."/>
        </authorList>
    </citation>
    <scope>NUCLEOTIDE SEQUENCE [LARGE SCALE GENOMIC DNA]</scope>
    <source>
        <strain evidence="1 2">KIST612</strain>
    </source>
</reference>
<dbReference type="Proteomes" id="UP000006873">
    <property type="component" value="Chromosome"/>
</dbReference>
<gene>
    <name evidence="1" type="ordered locus">ELI_3985</name>
</gene>
<dbReference type="EMBL" id="CP002273">
    <property type="protein sequence ID" value="ADO38929.1"/>
    <property type="molecule type" value="Genomic_DNA"/>
</dbReference>